<gene>
    <name evidence="1" type="ORF">SAMN05443431_108157</name>
</gene>
<reference evidence="2" key="1">
    <citation type="submission" date="2016-10" db="EMBL/GenBank/DDBJ databases">
        <authorList>
            <person name="Varghese N."/>
            <person name="Submissions S."/>
        </authorList>
    </citation>
    <scope>NUCLEOTIDE SEQUENCE [LARGE SCALE GENOMIC DNA]</scope>
    <source>
        <strain evidence="2">DSM 28881</strain>
    </source>
</reference>
<evidence type="ECO:0008006" key="3">
    <source>
        <dbReference type="Google" id="ProtNLM"/>
    </source>
</evidence>
<accession>A0A1I3RV69</accession>
<dbReference type="Proteomes" id="UP000199559">
    <property type="component" value="Unassembled WGS sequence"/>
</dbReference>
<name>A0A1I3RV69_9FLAO</name>
<organism evidence="1 2">
    <name type="scientific">Olleya namhaensis</name>
    <dbReference type="NCBI Taxonomy" id="1144750"/>
    <lineage>
        <taxon>Bacteria</taxon>
        <taxon>Pseudomonadati</taxon>
        <taxon>Bacteroidota</taxon>
        <taxon>Flavobacteriia</taxon>
        <taxon>Flavobacteriales</taxon>
        <taxon>Flavobacteriaceae</taxon>
    </lineage>
</organism>
<dbReference type="EMBL" id="FORM01000008">
    <property type="protein sequence ID" value="SFJ49802.1"/>
    <property type="molecule type" value="Genomic_DNA"/>
</dbReference>
<keyword evidence="2" id="KW-1185">Reference proteome</keyword>
<evidence type="ECO:0000313" key="1">
    <source>
        <dbReference type="EMBL" id="SFJ49802.1"/>
    </source>
</evidence>
<protein>
    <recommendedName>
        <fullName evidence="3">GIY-YIG domain-containing protein</fullName>
    </recommendedName>
</protein>
<dbReference type="RefSeq" id="WP_090841474.1">
    <property type="nucleotide sequence ID" value="NZ_FORM01000008.1"/>
</dbReference>
<sequence length="191" mass="22386">MNTDLRNILSDTEDYLNKLKSDLKEVSISLSQTIVFNSSEFRSSEILNSKIKKINLNKFPLIYTIELKQQNILPNLLNNFEEFHEQNKLKTKNKDRVNVSKYNKTNSSFLYVGSSITDFYSRIKNHFGTRGTRVYSMHLSKWDNNISYDLIINTYEIKSSNKMATEQKLIELIEQQVWELLQPNFGKKSGQ</sequence>
<dbReference type="AlphaFoldDB" id="A0A1I3RV69"/>
<proteinExistence type="predicted"/>
<evidence type="ECO:0000313" key="2">
    <source>
        <dbReference type="Proteomes" id="UP000199559"/>
    </source>
</evidence>